<protein>
    <submittedName>
        <fullName evidence="3">Precursor of CEP16-like</fullName>
    </submittedName>
</protein>
<name>A0A8B8MGP8_ABRPR</name>
<gene>
    <name evidence="3" type="primary">LOC113873780</name>
</gene>
<dbReference type="GO" id="GO:0045087">
    <property type="term" value="P:innate immune response"/>
    <property type="evidence" value="ECO:0007669"/>
    <property type="project" value="InterPro"/>
</dbReference>
<feature type="chain" id="PRO_5034938910" evidence="1">
    <location>
        <begin position="31"/>
        <end position="138"/>
    </location>
</feature>
<dbReference type="KEGG" id="aprc:113873780"/>
<dbReference type="PANTHER" id="PTHR34663">
    <property type="entry name" value="OS06G0637400 PROTEIN"/>
    <property type="match status" value="1"/>
</dbReference>
<reference evidence="3" key="2">
    <citation type="submission" date="2025-08" db="UniProtKB">
        <authorList>
            <consortium name="RefSeq"/>
        </authorList>
    </citation>
    <scope>IDENTIFICATION</scope>
    <source>
        <tissue evidence="3">Young leaves</tissue>
    </source>
</reference>
<evidence type="ECO:0000256" key="1">
    <source>
        <dbReference type="SAM" id="SignalP"/>
    </source>
</evidence>
<feature type="signal peptide" evidence="1">
    <location>
        <begin position="1"/>
        <end position="30"/>
    </location>
</feature>
<dbReference type="GO" id="GO:0050793">
    <property type="term" value="P:regulation of developmental process"/>
    <property type="evidence" value="ECO:0007669"/>
    <property type="project" value="InterPro"/>
</dbReference>
<dbReference type="PANTHER" id="PTHR34663:SF8">
    <property type="entry name" value="PROTEIN, PUTATIVE-RELATED"/>
    <property type="match status" value="1"/>
</dbReference>
<dbReference type="Proteomes" id="UP000694853">
    <property type="component" value="Unplaced"/>
</dbReference>
<keyword evidence="2" id="KW-1185">Reference proteome</keyword>
<dbReference type="RefSeq" id="XP_027367891.1">
    <property type="nucleotide sequence ID" value="XM_027512090.1"/>
</dbReference>
<dbReference type="InterPro" id="IPR044700">
    <property type="entry name" value="PIP2/PIPL1"/>
</dbReference>
<sequence>MDTRLKSSVTLLTLIPLASLFISLLPLSEARPLSPLHAKYGTIREVNRVFRTLKSSGPSPGIGHRLKKLQDLGGMKDSGPSPGVGHRVKRLQDLGGITDSGPSSGVGHKLKTVQDFGVIKNSVPSPGQGHKHITNNHS</sequence>
<accession>A0A8B8MGP8</accession>
<dbReference type="OrthoDB" id="1397945at2759"/>
<reference evidence="2" key="1">
    <citation type="journal article" date="2019" name="Toxins">
        <title>Detection of Abrin-Like and Prepropulchellin-Like Toxin Genes and Transcripts Using Whole Genome Sequencing and Full-Length Transcript Sequencing of Abrus precatorius.</title>
        <authorList>
            <person name="Hovde B.T."/>
            <person name="Daligault H.E."/>
            <person name="Hanschen E.R."/>
            <person name="Kunde Y.A."/>
            <person name="Johnson M.B."/>
            <person name="Starkenburg S.R."/>
            <person name="Johnson S.L."/>
        </authorList>
    </citation>
    <scope>NUCLEOTIDE SEQUENCE [LARGE SCALE GENOMIC DNA]</scope>
</reference>
<dbReference type="GeneID" id="113873780"/>
<evidence type="ECO:0000313" key="3">
    <source>
        <dbReference type="RefSeq" id="XP_027367891.1"/>
    </source>
</evidence>
<keyword evidence="1" id="KW-0732">Signal</keyword>
<organism evidence="2 3">
    <name type="scientific">Abrus precatorius</name>
    <name type="common">Indian licorice</name>
    <name type="synonym">Glycine abrus</name>
    <dbReference type="NCBI Taxonomy" id="3816"/>
    <lineage>
        <taxon>Eukaryota</taxon>
        <taxon>Viridiplantae</taxon>
        <taxon>Streptophyta</taxon>
        <taxon>Embryophyta</taxon>
        <taxon>Tracheophyta</taxon>
        <taxon>Spermatophyta</taxon>
        <taxon>Magnoliopsida</taxon>
        <taxon>eudicotyledons</taxon>
        <taxon>Gunneridae</taxon>
        <taxon>Pentapetalae</taxon>
        <taxon>rosids</taxon>
        <taxon>fabids</taxon>
        <taxon>Fabales</taxon>
        <taxon>Fabaceae</taxon>
        <taxon>Papilionoideae</taxon>
        <taxon>50 kb inversion clade</taxon>
        <taxon>NPAAA clade</taxon>
        <taxon>indigoferoid/millettioid clade</taxon>
        <taxon>Abreae</taxon>
        <taxon>Abrus</taxon>
    </lineage>
</organism>
<proteinExistence type="predicted"/>
<evidence type="ECO:0000313" key="2">
    <source>
        <dbReference type="Proteomes" id="UP000694853"/>
    </source>
</evidence>
<dbReference type="AlphaFoldDB" id="A0A8B8MGP8"/>